<dbReference type="AlphaFoldDB" id="A0A1E1L3B7"/>
<reference evidence="2" key="1">
    <citation type="submission" date="2016-03" db="EMBL/GenBank/DDBJ databases">
        <authorList>
            <person name="Guldener U."/>
        </authorList>
    </citation>
    <scope>NUCLEOTIDE SEQUENCE [LARGE SCALE GENOMIC DNA]</scope>
    <source>
        <strain evidence="2">04CH-RAC-A.6.1</strain>
    </source>
</reference>
<evidence type="ECO:0000313" key="2">
    <source>
        <dbReference type="Proteomes" id="UP000178912"/>
    </source>
</evidence>
<proteinExistence type="predicted"/>
<name>A0A1E1L3B7_9HELO</name>
<accession>A0A1E1L3B7</accession>
<dbReference type="EMBL" id="FJUX01000072">
    <property type="protein sequence ID" value="CZT04989.1"/>
    <property type="molecule type" value="Genomic_DNA"/>
</dbReference>
<dbReference type="Proteomes" id="UP000178912">
    <property type="component" value="Unassembled WGS sequence"/>
</dbReference>
<evidence type="ECO:0000313" key="1">
    <source>
        <dbReference type="EMBL" id="CZT04989.1"/>
    </source>
</evidence>
<keyword evidence="2" id="KW-1185">Reference proteome</keyword>
<organism evidence="1 2">
    <name type="scientific">Rhynchosporium agropyri</name>
    <dbReference type="NCBI Taxonomy" id="914238"/>
    <lineage>
        <taxon>Eukaryota</taxon>
        <taxon>Fungi</taxon>
        <taxon>Dikarya</taxon>
        <taxon>Ascomycota</taxon>
        <taxon>Pezizomycotina</taxon>
        <taxon>Leotiomycetes</taxon>
        <taxon>Helotiales</taxon>
        <taxon>Ploettnerulaceae</taxon>
        <taxon>Rhynchosporium</taxon>
    </lineage>
</organism>
<gene>
    <name evidence="1" type="ORF">RAG0_11227</name>
</gene>
<sequence>MFDIQAQQPCSELGVVMHDFDKVTPNWGKSFIPIPSFTDFLRWHCPDWEAQMYRVHFVSAKVARKEAQHAITESASVGFADPTEFFTILDPSDSSEASSSPAKQGPVIFNKFVK</sequence>
<protein>
    <submittedName>
        <fullName evidence="1">Uncharacterized protein</fullName>
    </submittedName>
</protein>